<dbReference type="GO" id="GO:0007009">
    <property type="term" value="P:plasma membrane organization"/>
    <property type="evidence" value="ECO:0007669"/>
    <property type="project" value="TreeGrafter"/>
</dbReference>
<dbReference type="InterPro" id="IPR037720">
    <property type="entry name" value="C2B_Ferlin"/>
</dbReference>
<dbReference type="InterPro" id="IPR000008">
    <property type="entry name" value="C2_dom"/>
</dbReference>
<dbReference type="CDD" id="cd04011">
    <property type="entry name" value="C2B_Ferlin"/>
    <property type="match status" value="1"/>
</dbReference>
<evidence type="ECO:0000256" key="2">
    <source>
        <dbReference type="ARBA" id="ARBA00022692"/>
    </source>
</evidence>
<dbReference type="PROSITE" id="PS50004">
    <property type="entry name" value="C2"/>
    <property type="match status" value="2"/>
</dbReference>
<feature type="compositionally biased region" description="Basic and acidic residues" evidence="6">
    <location>
        <begin position="195"/>
        <end position="215"/>
    </location>
</feature>
<dbReference type="PANTHER" id="PTHR12546:SF60">
    <property type="entry name" value="MISFIRE, ISOFORM F"/>
    <property type="match status" value="1"/>
</dbReference>
<dbReference type="InterPro" id="IPR037722">
    <property type="entry name" value="C2C_Ferlin"/>
</dbReference>
<accession>A0AAN9TF92</accession>
<feature type="domain" description="C2" evidence="7">
    <location>
        <begin position="302"/>
        <end position="422"/>
    </location>
</feature>
<dbReference type="AlphaFoldDB" id="A0AAN9TF92"/>
<dbReference type="Gene3D" id="2.60.40.150">
    <property type="entry name" value="C2 domain"/>
    <property type="match status" value="3"/>
</dbReference>
<protein>
    <recommendedName>
        <fullName evidence="7">C2 domain-containing protein</fullName>
    </recommendedName>
</protein>
<feature type="domain" description="C2" evidence="7">
    <location>
        <begin position="460"/>
        <end position="595"/>
    </location>
</feature>
<proteinExistence type="predicted"/>
<dbReference type="InterPro" id="IPR012968">
    <property type="entry name" value="FerIin_dom"/>
</dbReference>
<evidence type="ECO:0000256" key="6">
    <source>
        <dbReference type="SAM" id="MobiDB-lite"/>
    </source>
</evidence>
<keyword evidence="3" id="KW-0677">Repeat</keyword>
<dbReference type="GO" id="GO:0016020">
    <property type="term" value="C:membrane"/>
    <property type="evidence" value="ECO:0007669"/>
    <property type="project" value="UniProtKB-SubCell"/>
</dbReference>
<comment type="caution">
    <text evidence="8">The sequence shown here is derived from an EMBL/GenBank/DDBJ whole genome shotgun (WGS) entry which is preliminary data.</text>
</comment>
<dbReference type="InterPro" id="IPR037721">
    <property type="entry name" value="Ferlin"/>
</dbReference>
<evidence type="ECO:0000313" key="9">
    <source>
        <dbReference type="Proteomes" id="UP001367676"/>
    </source>
</evidence>
<keyword evidence="4" id="KW-1133">Transmembrane helix</keyword>
<evidence type="ECO:0000256" key="3">
    <source>
        <dbReference type="ARBA" id="ARBA00022737"/>
    </source>
</evidence>
<evidence type="ECO:0000259" key="7">
    <source>
        <dbReference type="PROSITE" id="PS50004"/>
    </source>
</evidence>
<organism evidence="8 9">
    <name type="scientific">Parthenolecanium corni</name>
    <dbReference type="NCBI Taxonomy" id="536013"/>
    <lineage>
        <taxon>Eukaryota</taxon>
        <taxon>Metazoa</taxon>
        <taxon>Ecdysozoa</taxon>
        <taxon>Arthropoda</taxon>
        <taxon>Hexapoda</taxon>
        <taxon>Insecta</taxon>
        <taxon>Pterygota</taxon>
        <taxon>Neoptera</taxon>
        <taxon>Paraneoptera</taxon>
        <taxon>Hemiptera</taxon>
        <taxon>Sternorrhyncha</taxon>
        <taxon>Coccoidea</taxon>
        <taxon>Coccidae</taxon>
        <taxon>Parthenolecanium</taxon>
    </lineage>
</organism>
<feature type="region of interest" description="Disordered" evidence="6">
    <location>
        <begin position="195"/>
        <end position="233"/>
    </location>
</feature>
<name>A0AAN9TF92_9HEMI</name>
<dbReference type="Pfam" id="PF08151">
    <property type="entry name" value="FerI"/>
    <property type="match status" value="1"/>
</dbReference>
<evidence type="ECO:0000256" key="4">
    <source>
        <dbReference type="ARBA" id="ARBA00022989"/>
    </source>
</evidence>
<dbReference type="SMART" id="SM00239">
    <property type="entry name" value="C2"/>
    <property type="match status" value="2"/>
</dbReference>
<dbReference type="CDD" id="cd04018">
    <property type="entry name" value="C2C_Ferlin"/>
    <property type="match status" value="1"/>
</dbReference>
<dbReference type="InterPro" id="IPR035892">
    <property type="entry name" value="C2_domain_sf"/>
</dbReference>
<keyword evidence="5" id="KW-0472">Membrane</keyword>
<evidence type="ECO:0000256" key="1">
    <source>
        <dbReference type="ARBA" id="ARBA00004167"/>
    </source>
</evidence>
<dbReference type="EMBL" id="JBBCAQ010000032">
    <property type="protein sequence ID" value="KAK7584156.1"/>
    <property type="molecule type" value="Genomic_DNA"/>
</dbReference>
<sequence>MRCKALPVSSVVAADSTNIILDAPCLGASYALGQLSSIIPIKTMGIHMSSYHFPFINGNRVQYYTKVLEDKSEILNVDQRFEWKIARYIESEEQLNVHLYSYNKCSNHRLIGSFSIVLQRLLQIGRLSLSEVLIDANSQPLPIVVECDIWYNMPDSDSSFLESLSDHRTLDEDQQMLADIEQNIANLEKSFKSKHDRWSPNFKDKESQPLLKRENSFSSPEATPKDKKRSSKLKNTVRNFMRIGKQKSWGGTEREELLQNAHLDPTHLPTTSNVTACGMLSSDNESIISVDETFHNQKKVAKMKDFLLASQKALKAQDFQVCITIIEGRQLAGLNMDPVVCVQVGDVKKYTSVKESTNCPYYNEYFVFDFHMPGVMLFDKIITLTVLHSRKLLRSGTIVGTFKIDLRTVYDAPEHQFYHKWALLTDPDDIASGPKGYLKCDICVIGKGDTIKIPAKLDKDEDDIEGNLLLPDGVPVERQRARFIVKIYRADGLPKMNSSIVANVKKAFTGELEDLVNPYVQVSFAGLTGKTSVKKHCYSPIWNEQILFYEMFPPLCQRIKIQLRDNDPVNNNVIGTHFIDLKEISNDGEKGYLPTFGPAFIHLYGSTRDYCLIDEHSSLNAGLGEGVSYRGRLLVAVRTEIADSFDIISSGVEIEPAYPVNEASYGKPEEFFLFCSILDASMIERKLGEKPLFFEISIGNAGNVIDGHNDSQCVEGADQSDNLHTVISTESEAFRSTTTAMKPMTHDKIYYFLPYWDDKPCMYVRSIWPDYRRRMYNANMISKLVDYLEEGLSEVHHMIDCDQPDADRKLRSVLEDLSTRCNKYLTIAKGKSTGSGVGKTKLDKERMKMCYRELDLMSKNSRNLKAIVTRYSLKDRYKTAQTYLQKLKSLMDDDFQNLIVFGVSILTQLSCALVDRGSNNLRFLFVVASDTSD</sequence>
<comment type="subcellular location">
    <subcellularLocation>
        <location evidence="1">Membrane</location>
        <topology evidence="1">Single-pass membrane protein</topology>
    </subcellularLocation>
</comment>
<dbReference type="FunFam" id="2.60.40.150:FF:000138">
    <property type="entry name" value="Fer-1-like family member 6"/>
    <property type="match status" value="1"/>
</dbReference>
<dbReference type="Proteomes" id="UP001367676">
    <property type="component" value="Unassembled WGS sequence"/>
</dbReference>
<dbReference type="Pfam" id="PF00168">
    <property type="entry name" value="C2"/>
    <property type="match status" value="3"/>
</dbReference>
<dbReference type="SMART" id="SM01202">
    <property type="entry name" value="FerI"/>
    <property type="match status" value="1"/>
</dbReference>
<dbReference type="PANTHER" id="PTHR12546">
    <property type="entry name" value="FER-1-LIKE"/>
    <property type="match status" value="1"/>
</dbReference>
<keyword evidence="9" id="KW-1185">Reference proteome</keyword>
<evidence type="ECO:0000256" key="5">
    <source>
        <dbReference type="ARBA" id="ARBA00023136"/>
    </source>
</evidence>
<dbReference type="FunFam" id="2.60.40.150:FF:000034">
    <property type="entry name" value="otoferlin isoform X2"/>
    <property type="match status" value="1"/>
</dbReference>
<reference evidence="8 9" key="1">
    <citation type="submission" date="2024-03" db="EMBL/GenBank/DDBJ databases">
        <title>Adaptation during the transition from Ophiocordyceps entomopathogen to insect associate is accompanied by gene loss and intensified selection.</title>
        <authorList>
            <person name="Ward C.M."/>
            <person name="Onetto C.A."/>
            <person name="Borneman A.R."/>
        </authorList>
    </citation>
    <scope>NUCLEOTIDE SEQUENCE [LARGE SCALE GENOMIC DNA]</scope>
    <source>
        <strain evidence="8">AWRI1</strain>
        <tissue evidence="8">Single Adult Female</tissue>
    </source>
</reference>
<gene>
    <name evidence="8" type="ORF">V9T40_005119</name>
</gene>
<evidence type="ECO:0000313" key="8">
    <source>
        <dbReference type="EMBL" id="KAK7584156.1"/>
    </source>
</evidence>
<keyword evidence="2" id="KW-0812">Transmembrane</keyword>
<dbReference type="SUPFAM" id="SSF49562">
    <property type="entry name" value="C2 domain (Calcium/lipid-binding domain, CaLB)"/>
    <property type="match status" value="2"/>
</dbReference>